<evidence type="ECO:0000256" key="7">
    <source>
        <dbReference type="SAM" id="MobiDB-lite"/>
    </source>
</evidence>
<comment type="catalytic activity">
    <reaction evidence="6">
        <text>dUTP + H2O = dUMP + diphosphate + H(+)</text>
        <dbReference type="Rhea" id="RHEA:10248"/>
        <dbReference type="ChEBI" id="CHEBI:15377"/>
        <dbReference type="ChEBI" id="CHEBI:15378"/>
        <dbReference type="ChEBI" id="CHEBI:33019"/>
        <dbReference type="ChEBI" id="CHEBI:61555"/>
        <dbReference type="ChEBI" id="CHEBI:246422"/>
        <dbReference type="EC" id="3.6.1.23"/>
    </reaction>
</comment>
<dbReference type="InterPro" id="IPR029054">
    <property type="entry name" value="dUTPase-like"/>
</dbReference>
<keyword evidence="6" id="KW-0479">Metal-binding</keyword>
<dbReference type="InterPro" id="IPR008181">
    <property type="entry name" value="dUTPase"/>
</dbReference>
<keyword evidence="4 6" id="KW-0378">Hydrolase</keyword>
<evidence type="ECO:0000256" key="3">
    <source>
        <dbReference type="ARBA" id="ARBA00011233"/>
    </source>
</evidence>
<feature type="region of interest" description="Disordered" evidence="7">
    <location>
        <begin position="1"/>
        <end position="22"/>
    </location>
</feature>
<sequence>MSDQSELRVNLHTENPELMTPKRQTEGAAGYDIYSPISVEIPANSTVKIELGFSLEMPLNMVVKTYMRSGLAFKNSLCLTGNTFFFNNQNLYLEIENLSTETFFVEKNLRIAQLVFHERF</sequence>
<dbReference type="PANTHER" id="PTHR11241:SF0">
    <property type="entry name" value="DEOXYURIDINE 5'-TRIPHOSPHATE NUCLEOTIDOHYDROLASE"/>
    <property type="match status" value="1"/>
</dbReference>
<name>A0A0R0M100_9MICR</name>
<comment type="function">
    <text evidence="6">Involved in nucleotide metabolism via production of dUMP, the immediate precursor of thymidine nucleotides, and decreases the intracellular concentration of dUTP so that uracil cannot be incorporated into DNA.</text>
</comment>
<dbReference type="AlphaFoldDB" id="A0A0R0M100"/>
<dbReference type="GO" id="GO:0004170">
    <property type="term" value="F:dUTP diphosphatase activity"/>
    <property type="evidence" value="ECO:0007669"/>
    <property type="project" value="UniProtKB-UniRule"/>
</dbReference>
<protein>
    <recommendedName>
        <fullName evidence="6">Deoxyuridine 5'-triphosphate nucleotidohydrolase</fullName>
        <shortName evidence="6">dUTPase</shortName>
        <ecNumber evidence="6">3.6.1.23</ecNumber>
    </recommendedName>
    <alternativeName>
        <fullName evidence="6">dUTP pyrophosphatase</fullName>
    </alternativeName>
</protein>
<evidence type="ECO:0000313" key="10">
    <source>
        <dbReference type="Proteomes" id="UP000051530"/>
    </source>
</evidence>
<dbReference type="CDD" id="cd07557">
    <property type="entry name" value="trimeric_dUTPase"/>
    <property type="match status" value="1"/>
</dbReference>
<evidence type="ECO:0000313" key="9">
    <source>
        <dbReference type="EMBL" id="KRH95016.1"/>
    </source>
</evidence>
<dbReference type="EMBL" id="LGUB01000010">
    <property type="protein sequence ID" value="KRH95016.1"/>
    <property type="molecule type" value="Genomic_DNA"/>
</dbReference>
<dbReference type="OrthoDB" id="10261072at2759"/>
<comment type="caution">
    <text evidence="9">The sequence shown here is derived from an EMBL/GenBank/DDBJ whole genome shotgun (WGS) entry which is preliminary data.</text>
</comment>
<dbReference type="InterPro" id="IPR033704">
    <property type="entry name" value="dUTPase_trimeric"/>
</dbReference>
<comment type="subunit">
    <text evidence="3 6">Homotrimer.</text>
</comment>
<evidence type="ECO:0000256" key="5">
    <source>
        <dbReference type="ARBA" id="ARBA00023080"/>
    </source>
</evidence>
<evidence type="ECO:0000256" key="6">
    <source>
        <dbReference type="RuleBase" id="RU367024"/>
    </source>
</evidence>
<dbReference type="Gene3D" id="2.70.40.10">
    <property type="match status" value="1"/>
</dbReference>
<evidence type="ECO:0000256" key="1">
    <source>
        <dbReference type="ARBA" id="ARBA00005142"/>
    </source>
</evidence>
<accession>A0A0R0M100</accession>
<dbReference type="InterPro" id="IPR036157">
    <property type="entry name" value="dUTPase-like_sf"/>
</dbReference>
<feature type="compositionally biased region" description="Basic and acidic residues" evidence="7">
    <location>
        <begin position="1"/>
        <end position="15"/>
    </location>
</feature>
<dbReference type="GO" id="GO:0046081">
    <property type="term" value="P:dUTP catabolic process"/>
    <property type="evidence" value="ECO:0007669"/>
    <property type="project" value="UniProtKB-UniRule"/>
</dbReference>
<dbReference type="UniPathway" id="UPA00610">
    <property type="reaction ID" value="UER00666"/>
</dbReference>
<comment type="cofactor">
    <cofactor evidence="6">
        <name>Mg(2+)</name>
        <dbReference type="ChEBI" id="CHEBI:18420"/>
    </cofactor>
</comment>
<gene>
    <name evidence="9" type="ORF">M153_6500017573</name>
</gene>
<comment type="pathway">
    <text evidence="1 6">Pyrimidine metabolism; dUMP biosynthesis; dUMP from dCTP (dUTP route): step 2/2.</text>
</comment>
<evidence type="ECO:0000256" key="2">
    <source>
        <dbReference type="ARBA" id="ARBA00006581"/>
    </source>
</evidence>
<keyword evidence="6" id="KW-0460">Magnesium</keyword>
<proteinExistence type="inferred from homology"/>
<dbReference type="EC" id="3.6.1.23" evidence="6"/>
<dbReference type="VEuPathDB" id="MicrosporidiaDB:M153_6500017573"/>
<keyword evidence="10" id="KW-1185">Reference proteome</keyword>
<reference evidence="9 10" key="1">
    <citation type="submission" date="2015-07" db="EMBL/GenBank/DDBJ databases">
        <title>The genome of Pseudoloma neurophilia, a relevant intracellular parasite of the zebrafish.</title>
        <authorList>
            <person name="Ndikumana S."/>
            <person name="Pelin A."/>
            <person name="Sanders J."/>
            <person name="Corradi N."/>
        </authorList>
    </citation>
    <scope>NUCLEOTIDE SEQUENCE [LARGE SCALE GENOMIC DNA]</scope>
    <source>
        <strain evidence="9 10">MK1</strain>
    </source>
</reference>
<evidence type="ECO:0000259" key="8">
    <source>
        <dbReference type="Pfam" id="PF00692"/>
    </source>
</evidence>
<dbReference type="GO" id="GO:0006226">
    <property type="term" value="P:dUMP biosynthetic process"/>
    <property type="evidence" value="ECO:0007669"/>
    <property type="project" value="UniProtKB-UniRule"/>
</dbReference>
<keyword evidence="5 6" id="KW-0546">Nucleotide metabolism</keyword>
<evidence type="ECO:0000256" key="4">
    <source>
        <dbReference type="ARBA" id="ARBA00022801"/>
    </source>
</evidence>
<dbReference type="SUPFAM" id="SSF51283">
    <property type="entry name" value="dUTPase-like"/>
    <property type="match status" value="1"/>
</dbReference>
<dbReference type="GO" id="GO:0000287">
    <property type="term" value="F:magnesium ion binding"/>
    <property type="evidence" value="ECO:0007669"/>
    <property type="project" value="UniProtKB-UniRule"/>
</dbReference>
<dbReference type="Pfam" id="PF00692">
    <property type="entry name" value="dUTPase"/>
    <property type="match status" value="1"/>
</dbReference>
<dbReference type="PANTHER" id="PTHR11241">
    <property type="entry name" value="DEOXYURIDINE 5'-TRIPHOSPHATE NUCLEOTIDOHYDROLASE"/>
    <property type="match status" value="1"/>
</dbReference>
<feature type="domain" description="dUTPase-like" evidence="8">
    <location>
        <begin position="20"/>
        <end position="117"/>
    </location>
</feature>
<organism evidence="9 10">
    <name type="scientific">Pseudoloma neurophilia</name>
    <dbReference type="NCBI Taxonomy" id="146866"/>
    <lineage>
        <taxon>Eukaryota</taxon>
        <taxon>Fungi</taxon>
        <taxon>Fungi incertae sedis</taxon>
        <taxon>Microsporidia</taxon>
        <taxon>Pseudoloma</taxon>
    </lineage>
</organism>
<dbReference type="Proteomes" id="UP000051530">
    <property type="component" value="Unassembled WGS sequence"/>
</dbReference>
<comment type="similarity">
    <text evidence="2 6">Belongs to the dUTPase family.</text>
</comment>